<dbReference type="SUPFAM" id="SSF48239">
    <property type="entry name" value="Terpenoid cyclases/Protein prenyltransferases"/>
    <property type="match status" value="1"/>
</dbReference>
<reference evidence="1 2" key="1">
    <citation type="submission" date="2019-02" db="EMBL/GenBank/DDBJ databases">
        <title>Deep-cultivation of Planctomycetes and their phenomic and genomic characterization uncovers novel biology.</title>
        <authorList>
            <person name="Wiegand S."/>
            <person name="Jogler M."/>
            <person name="Boedeker C."/>
            <person name="Pinto D."/>
            <person name="Vollmers J."/>
            <person name="Rivas-Marin E."/>
            <person name="Kohn T."/>
            <person name="Peeters S.H."/>
            <person name="Heuer A."/>
            <person name="Rast P."/>
            <person name="Oberbeckmann S."/>
            <person name="Bunk B."/>
            <person name="Jeske O."/>
            <person name="Meyerdierks A."/>
            <person name="Storesund J.E."/>
            <person name="Kallscheuer N."/>
            <person name="Luecker S."/>
            <person name="Lage O.M."/>
            <person name="Pohl T."/>
            <person name="Merkel B.J."/>
            <person name="Hornburger P."/>
            <person name="Mueller R.-W."/>
            <person name="Bruemmer F."/>
            <person name="Labrenz M."/>
            <person name="Spormann A.M."/>
            <person name="Op den Camp H."/>
            <person name="Overmann J."/>
            <person name="Amann R."/>
            <person name="Jetten M.S.M."/>
            <person name="Mascher T."/>
            <person name="Medema M.H."/>
            <person name="Devos D.P."/>
            <person name="Kaster A.-K."/>
            <person name="Ovreas L."/>
            <person name="Rohde M."/>
            <person name="Galperin M.Y."/>
            <person name="Jogler C."/>
        </authorList>
    </citation>
    <scope>NUCLEOTIDE SEQUENCE [LARGE SCALE GENOMIC DNA]</scope>
    <source>
        <strain evidence="1 2">K23_9</strain>
    </source>
</reference>
<proteinExistence type="predicted"/>
<dbReference type="InterPro" id="IPR008930">
    <property type="entry name" value="Terpenoid_cyclase/PrenylTrfase"/>
</dbReference>
<sequence>MIGDASKVSAKEDAAPVAAHVQQSLSDNLAKRGLSTELHGAWQVLHGILAYGQDFTLQTGRGSQPAVDYLLSGGALDGFNPRAGDMIGSPPRRGVRVELQPDSKIGQGHRDQWLAVILQSGVSEDDSITTVDGDYTIRDWINQTQFDVPLNLETEFSWTLIALTALDPTTQTWVARDGETYSTELLLQSEVQQYQESAQSGACGGTHRLIGIAMALNKRRAEKLPMDGVWAEAEQVVSDAIEVARQNQNPDGSYSTSYFHRQGWTRDLGESLGTTGHVLELLAIAAPQETLSQPWIERTARRLCEILDQCEGIDLECGVLYHALHGLAEFQKRSVQD</sequence>
<organism evidence="1 2">
    <name type="scientific">Stieleria marina</name>
    <dbReference type="NCBI Taxonomy" id="1930275"/>
    <lineage>
        <taxon>Bacteria</taxon>
        <taxon>Pseudomonadati</taxon>
        <taxon>Planctomycetota</taxon>
        <taxon>Planctomycetia</taxon>
        <taxon>Pirellulales</taxon>
        <taxon>Pirellulaceae</taxon>
        <taxon>Stieleria</taxon>
    </lineage>
</organism>
<name>A0A517NR56_9BACT</name>
<evidence type="ECO:0000313" key="1">
    <source>
        <dbReference type="EMBL" id="QDT09610.1"/>
    </source>
</evidence>
<protein>
    <submittedName>
        <fullName evidence="1">Uncharacterized protein</fullName>
    </submittedName>
</protein>
<accession>A0A517NR56</accession>
<dbReference type="Proteomes" id="UP000319817">
    <property type="component" value="Chromosome"/>
</dbReference>
<gene>
    <name evidence="1" type="ORF">K239x_15560</name>
</gene>
<dbReference type="EMBL" id="CP036526">
    <property type="protein sequence ID" value="QDT09610.1"/>
    <property type="molecule type" value="Genomic_DNA"/>
</dbReference>
<dbReference type="OrthoDB" id="228501at2"/>
<evidence type="ECO:0000313" key="2">
    <source>
        <dbReference type="Proteomes" id="UP000319817"/>
    </source>
</evidence>
<keyword evidence="2" id="KW-1185">Reference proteome</keyword>
<dbReference type="AlphaFoldDB" id="A0A517NR56"/>